<feature type="signal peptide" evidence="7">
    <location>
        <begin position="1"/>
        <end position="20"/>
    </location>
</feature>
<dbReference type="Proteomes" id="UP000663860">
    <property type="component" value="Unassembled WGS sequence"/>
</dbReference>
<dbReference type="Pfam" id="PF20520">
    <property type="entry name" value="Ac45-VOA1_TM"/>
    <property type="match status" value="1"/>
</dbReference>
<comment type="caution">
    <text evidence="10">The sequence shown here is derived from an EMBL/GenBank/DDBJ whole genome shotgun (WGS) entry which is preliminary data.</text>
</comment>
<evidence type="ECO:0000259" key="8">
    <source>
        <dbReference type="Pfam" id="PF05827"/>
    </source>
</evidence>
<dbReference type="PANTHER" id="PTHR12471:SF7">
    <property type="entry name" value="V-TYPE PROTON ATPASE SUBUNIT S1"/>
    <property type="match status" value="1"/>
</dbReference>
<evidence type="ECO:0000256" key="3">
    <source>
        <dbReference type="ARBA" id="ARBA00022692"/>
    </source>
</evidence>
<feature type="domain" description="V-type proton ATPase subunit S1 luminal" evidence="8">
    <location>
        <begin position="199"/>
        <end position="332"/>
    </location>
</feature>
<organism evidence="10 12">
    <name type="scientific">Adineta steineri</name>
    <dbReference type="NCBI Taxonomy" id="433720"/>
    <lineage>
        <taxon>Eukaryota</taxon>
        <taxon>Metazoa</taxon>
        <taxon>Spiralia</taxon>
        <taxon>Gnathifera</taxon>
        <taxon>Rotifera</taxon>
        <taxon>Eurotatoria</taxon>
        <taxon>Bdelloidea</taxon>
        <taxon>Adinetida</taxon>
        <taxon>Adinetidae</taxon>
        <taxon>Adineta</taxon>
    </lineage>
</organism>
<evidence type="ECO:0000313" key="12">
    <source>
        <dbReference type="Proteomes" id="UP000663860"/>
    </source>
</evidence>
<evidence type="ECO:0000256" key="6">
    <source>
        <dbReference type="SAM" id="Phobius"/>
    </source>
</evidence>
<evidence type="ECO:0000256" key="5">
    <source>
        <dbReference type="ARBA" id="ARBA00023136"/>
    </source>
</evidence>
<dbReference type="InterPro" id="IPR046756">
    <property type="entry name" value="VAS1/VOA1_TM"/>
</dbReference>
<feature type="chain" id="PRO_5036409017" description="V-type proton ATPase subunit S1" evidence="7">
    <location>
        <begin position="21"/>
        <end position="397"/>
    </location>
</feature>
<feature type="transmembrane region" description="Helical" evidence="6">
    <location>
        <begin position="352"/>
        <end position="372"/>
    </location>
</feature>
<evidence type="ECO:0000313" key="10">
    <source>
        <dbReference type="EMBL" id="CAF0715778.1"/>
    </source>
</evidence>
<protein>
    <recommendedName>
        <fullName evidence="13">V-type proton ATPase subunit S1</fullName>
    </recommendedName>
</protein>
<dbReference type="EMBL" id="CAJNOE010000004">
    <property type="protein sequence ID" value="CAF0715778.1"/>
    <property type="molecule type" value="Genomic_DNA"/>
</dbReference>
<feature type="domain" description="V-type proton ATPase subunit S1/VOA1 transmembrane" evidence="9">
    <location>
        <begin position="347"/>
        <end position="385"/>
    </location>
</feature>
<dbReference type="GO" id="GO:0033176">
    <property type="term" value="C:proton-transporting V-type ATPase complex"/>
    <property type="evidence" value="ECO:0007669"/>
    <property type="project" value="TreeGrafter"/>
</dbReference>
<evidence type="ECO:0000256" key="1">
    <source>
        <dbReference type="ARBA" id="ARBA00004167"/>
    </source>
</evidence>
<evidence type="ECO:0000256" key="4">
    <source>
        <dbReference type="ARBA" id="ARBA00022989"/>
    </source>
</evidence>
<evidence type="ECO:0000259" key="9">
    <source>
        <dbReference type="Pfam" id="PF20520"/>
    </source>
</evidence>
<dbReference type="Gene3D" id="2.40.160.110">
    <property type="match status" value="1"/>
</dbReference>
<keyword evidence="4 6" id="KW-1133">Transmembrane helix</keyword>
<dbReference type="InterPro" id="IPR046755">
    <property type="entry name" value="VAS1_LD"/>
</dbReference>
<dbReference type="PANTHER" id="PTHR12471">
    <property type="entry name" value="VACUOLAR ATP SYNTHASE SUBUNIT S1"/>
    <property type="match status" value="1"/>
</dbReference>
<evidence type="ECO:0000256" key="2">
    <source>
        <dbReference type="ARBA" id="ARBA00009037"/>
    </source>
</evidence>
<dbReference type="AlphaFoldDB" id="A0A813MA22"/>
<keyword evidence="3 6" id="KW-0812">Transmembrane</keyword>
<gene>
    <name evidence="10" type="ORF">IZO911_LOCUS1004</name>
    <name evidence="11" type="ORF">KXQ929_LOCUS11378</name>
</gene>
<evidence type="ECO:0000256" key="7">
    <source>
        <dbReference type="SAM" id="SignalP"/>
    </source>
</evidence>
<dbReference type="Proteomes" id="UP000663868">
    <property type="component" value="Unassembled WGS sequence"/>
</dbReference>
<proteinExistence type="inferred from homology"/>
<keyword evidence="7" id="KW-0732">Signal</keyword>
<dbReference type="EMBL" id="CAJOBB010000559">
    <property type="protein sequence ID" value="CAF3705820.1"/>
    <property type="molecule type" value="Genomic_DNA"/>
</dbReference>
<sequence>MTLFSVFIIIPLLSLNQVFASPVLLWSNANLPQSPVPLSTLTPLQVISNYICKLDSEQIQLRLFAVNDLTNEDIQRGSQSNHPILLDAQKAQSQFRFIPNVAADDVYKTFSMISQSNNMQCSHIHFQDASSSITTYETVHDALNAIQASIDSIETNSNTVVVMALINGPVTTVRQTLTRRRRDIEVNEEEIIISDDRSCMFYADKLYWAGDNNKKPSDENYTLALDDSSCKTDVNASATILELHWNNGTSDTIKMTLYANITGRYWYLEKAVIGDTEYRYFAYGMHSKMDTPPKYSYVCTTATFINYNASTKYGTYDFRDKFFITNFQFQPFYGNGSYFGPPNYCTSFFTSGIWMGITSSLLCLGILLFGVTRMMNIKSNNRLDDAKSKPLIIKAQE</sequence>
<name>A0A813MA22_9BILA</name>
<comment type="similarity">
    <text evidence="2">Belongs to the vacuolar ATPase subunit S1 family.</text>
</comment>
<evidence type="ECO:0000313" key="11">
    <source>
        <dbReference type="EMBL" id="CAF3705820.1"/>
    </source>
</evidence>
<keyword evidence="5 6" id="KW-0472">Membrane</keyword>
<dbReference type="GO" id="GO:0001671">
    <property type="term" value="F:ATPase activator activity"/>
    <property type="evidence" value="ECO:0007669"/>
    <property type="project" value="TreeGrafter"/>
</dbReference>
<dbReference type="InterPro" id="IPR008388">
    <property type="entry name" value="Ac45_acc_su"/>
</dbReference>
<comment type="subcellular location">
    <subcellularLocation>
        <location evidence="1">Membrane</location>
        <topology evidence="1">Single-pass membrane protein</topology>
    </subcellularLocation>
</comment>
<reference evidence="10" key="1">
    <citation type="submission" date="2021-02" db="EMBL/GenBank/DDBJ databases">
        <authorList>
            <person name="Nowell W R."/>
        </authorList>
    </citation>
    <scope>NUCLEOTIDE SEQUENCE</scope>
</reference>
<accession>A0A813MA22</accession>
<evidence type="ECO:0008006" key="13">
    <source>
        <dbReference type="Google" id="ProtNLM"/>
    </source>
</evidence>
<dbReference type="Pfam" id="PF05827">
    <property type="entry name" value="VAS1_LD"/>
    <property type="match status" value="1"/>
</dbReference>
<dbReference type="GO" id="GO:0030641">
    <property type="term" value="P:regulation of cellular pH"/>
    <property type="evidence" value="ECO:0007669"/>
    <property type="project" value="TreeGrafter"/>
</dbReference>